<keyword evidence="3 5" id="KW-0808">Transferase</keyword>
<dbReference type="EMBL" id="JAROKS010000016">
    <property type="protein sequence ID" value="KAK1795120.1"/>
    <property type="molecule type" value="Genomic_DNA"/>
</dbReference>
<reference evidence="7" key="1">
    <citation type="submission" date="2023-03" db="EMBL/GenBank/DDBJ databases">
        <title>Electrophorus voltai genome.</title>
        <authorList>
            <person name="Bian C."/>
        </authorList>
    </citation>
    <scope>NUCLEOTIDE SEQUENCE</scope>
    <source>
        <strain evidence="7">CB-2022</strain>
        <tissue evidence="7">Muscle</tissue>
    </source>
</reference>
<feature type="domain" description="Deltex C-terminal" evidence="6">
    <location>
        <begin position="50"/>
        <end position="156"/>
    </location>
</feature>
<name>A0AAD9DTV8_9TELE</name>
<dbReference type="GO" id="GO:0008270">
    <property type="term" value="F:zinc ion binding"/>
    <property type="evidence" value="ECO:0007669"/>
    <property type="project" value="UniProtKB-KW"/>
</dbReference>
<dbReference type="PANTHER" id="PTHR12622">
    <property type="entry name" value="DELTEX-RELATED"/>
    <property type="match status" value="1"/>
</dbReference>
<keyword evidence="8" id="KW-1185">Reference proteome</keyword>
<dbReference type="InterPro" id="IPR039398">
    <property type="entry name" value="Deltex_fam"/>
</dbReference>
<evidence type="ECO:0000313" key="7">
    <source>
        <dbReference type="EMBL" id="KAK1795120.1"/>
    </source>
</evidence>
<dbReference type="InterPro" id="IPR039399">
    <property type="entry name" value="Deltex_C_sf"/>
</dbReference>
<dbReference type="Pfam" id="PF18102">
    <property type="entry name" value="DTC"/>
    <property type="match status" value="1"/>
</dbReference>
<organism evidence="7 8">
    <name type="scientific">Electrophorus voltai</name>
    <dbReference type="NCBI Taxonomy" id="2609070"/>
    <lineage>
        <taxon>Eukaryota</taxon>
        <taxon>Metazoa</taxon>
        <taxon>Chordata</taxon>
        <taxon>Craniata</taxon>
        <taxon>Vertebrata</taxon>
        <taxon>Euteleostomi</taxon>
        <taxon>Actinopterygii</taxon>
        <taxon>Neopterygii</taxon>
        <taxon>Teleostei</taxon>
        <taxon>Ostariophysi</taxon>
        <taxon>Gymnotiformes</taxon>
        <taxon>Gymnotoidei</taxon>
        <taxon>Gymnotidae</taxon>
        <taxon>Electrophorus</taxon>
    </lineage>
</organism>
<dbReference type="GO" id="GO:0005737">
    <property type="term" value="C:cytoplasm"/>
    <property type="evidence" value="ECO:0007669"/>
    <property type="project" value="UniProtKB-SubCell"/>
</dbReference>
<dbReference type="InterPro" id="IPR039396">
    <property type="entry name" value="Deltex_C"/>
</dbReference>
<evidence type="ECO:0000256" key="3">
    <source>
        <dbReference type="ARBA" id="ARBA00022679"/>
    </source>
</evidence>
<evidence type="ECO:0000313" key="8">
    <source>
        <dbReference type="Proteomes" id="UP001239994"/>
    </source>
</evidence>
<evidence type="ECO:0000256" key="2">
    <source>
        <dbReference type="ARBA" id="ARBA00004906"/>
    </source>
</evidence>
<dbReference type="GO" id="GO:0061630">
    <property type="term" value="F:ubiquitin protein ligase activity"/>
    <property type="evidence" value="ECO:0007669"/>
    <property type="project" value="UniProtKB-UniRule"/>
</dbReference>
<keyword evidence="4 5" id="KW-0479">Metal-binding</keyword>
<comment type="similarity">
    <text evidence="5">Belongs to the Deltex family.</text>
</comment>
<dbReference type="GO" id="GO:0016567">
    <property type="term" value="P:protein ubiquitination"/>
    <property type="evidence" value="ECO:0007669"/>
    <property type="project" value="UniProtKB-UniRule"/>
</dbReference>
<keyword evidence="5" id="KW-0863">Zinc-finger</keyword>
<dbReference type="EC" id="2.3.2.27" evidence="5"/>
<dbReference type="Proteomes" id="UP001239994">
    <property type="component" value="Unassembled WGS sequence"/>
</dbReference>
<dbReference type="GO" id="GO:0007219">
    <property type="term" value="P:Notch signaling pathway"/>
    <property type="evidence" value="ECO:0007669"/>
    <property type="project" value="InterPro"/>
</dbReference>
<keyword evidence="5" id="KW-0862">Zinc</keyword>
<comment type="caution">
    <text evidence="7">The sequence shown here is derived from an EMBL/GenBank/DDBJ whole genome shotgun (WGS) entry which is preliminary data.</text>
</comment>
<protein>
    <recommendedName>
        <fullName evidence="5">E3 ubiquitin-protein ligase</fullName>
        <ecNumber evidence="5">2.3.2.27</ecNumber>
    </recommendedName>
</protein>
<dbReference type="AlphaFoldDB" id="A0AAD9DTV8"/>
<comment type="subcellular location">
    <subcellularLocation>
        <location evidence="5">Cytoplasm</location>
    </subcellularLocation>
</comment>
<comment type="catalytic activity">
    <reaction evidence="1 5">
        <text>S-ubiquitinyl-[E2 ubiquitin-conjugating enzyme]-L-cysteine + [acceptor protein]-L-lysine = [E2 ubiquitin-conjugating enzyme]-L-cysteine + N(6)-ubiquitinyl-[acceptor protein]-L-lysine.</text>
        <dbReference type="EC" id="2.3.2.27"/>
    </reaction>
</comment>
<evidence type="ECO:0000256" key="4">
    <source>
        <dbReference type="ARBA" id="ARBA00022723"/>
    </source>
</evidence>
<proteinExistence type="inferred from homology"/>
<evidence type="ECO:0000256" key="1">
    <source>
        <dbReference type="ARBA" id="ARBA00000900"/>
    </source>
</evidence>
<comment type="pathway">
    <text evidence="2 5">Protein modification; protein ubiquitination.</text>
</comment>
<evidence type="ECO:0000259" key="6">
    <source>
        <dbReference type="Pfam" id="PF18102"/>
    </source>
</evidence>
<gene>
    <name evidence="7" type="ORF">P4O66_010289</name>
</gene>
<sequence>MMGSGQSKVYCNRYLNGNGPPQLAEQGSCSVEAGINGTKKSKRGCRIVDGNQPNDGQMTVMVQRRSVEGYPKCDTIQMNFVFEDGIQAENHPNPGQTYYGLRTQAYLPQNSEGRKIYELLQVAFDHKLLFTVATTSTEEERVTFTDIPLKTIEKGGTG</sequence>
<keyword evidence="5" id="KW-0963">Cytoplasm</keyword>
<dbReference type="Gene3D" id="3.30.390.130">
    <property type="match status" value="1"/>
</dbReference>
<accession>A0AAD9DTV8</accession>
<evidence type="ECO:0000256" key="5">
    <source>
        <dbReference type="RuleBase" id="RU367105"/>
    </source>
</evidence>
<feature type="non-terminal residue" evidence="7">
    <location>
        <position position="158"/>
    </location>
</feature>